<feature type="transmembrane region" description="Helical" evidence="2">
    <location>
        <begin position="6"/>
        <end position="32"/>
    </location>
</feature>
<evidence type="ECO:0000313" key="4">
    <source>
        <dbReference type="Proteomes" id="UP000241639"/>
    </source>
</evidence>
<evidence type="ECO:0000256" key="2">
    <source>
        <dbReference type="SAM" id="Phobius"/>
    </source>
</evidence>
<keyword evidence="2" id="KW-1133">Transmembrane helix</keyword>
<keyword evidence="2" id="KW-0812">Transmembrane</keyword>
<gene>
    <name evidence="3" type="ORF">C8J48_0750</name>
</gene>
<dbReference type="EMBL" id="PZZP01000001">
    <property type="protein sequence ID" value="PTM58172.1"/>
    <property type="molecule type" value="Genomic_DNA"/>
</dbReference>
<sequence length="294" mass="32962">MLGNLLSSAVLSIIGVIAYSLFGISFVAGMVFSVSGFDILTIASYMTMAVIIPASAFYFATISYSLVVSGSYAMVSEVVWRNMFKFSTYFRHGFRLLRKTIQQLTLLCLFYVPVTLLLFIFFPYHIETGVNNQILLYGSLSLVSLLVFLVTLALLYAPVILITEERGPWQSIKDSFHLFTKRFGTVLRSAAWLLAFFFLYPIALLPGGVLMIMGEENEILTIIGMLVFIVTVLVITLLLPFLQIAFQVSIVRWYKLQLRSFIVDNDADPGPWGEQNTYGLMDPESLKQTPTQGS</sequence>
<protein>
    <recommendedName>
        <fullName evidence="5">Glycerophosphoryl diester phosphodiesterase family protein</fullName>
    </recommendedName>
</protein>
<dbReference type="Proteomes" id="UP000241639">
    <property type="component" value="Unassembled WGS sequence"/>
</dbReference>
<feature type="region of interest" description="Disordered" evidence="1">
    <location>
        <begin position="274"/>
        <end position="294"/>
    </location>
</feature>
<evidence type="ECO:0000313" key="3">
    <source>
        <dbReference type="EMBL" id="PTM58172.1"/>
    </source>
</evidence>
<proteinExistence type="predicted"/>
<evidence type="ECO:0008006" key="5">
    <source>
        <dbReference type="Google" id="ProtNLM"/>
    </source>
</evidence>
<name>A0A2T4Z8G3_9BACL</name>
<feature type="transmembrane region" description="Helical" evidence="2">
    <location>
        <begin position="104"/>
        <end position="122"/>
    </location>
</feature>
<feature type="transmembrane region" description="Helical" evidence="2">
    <location>
        <begin position="134"/>
        <end position="157"/>
    </location>
</feature>
<keyword evidence="2" id="KW-0472">Membrane</keyword>
<dbReference type="AlphaFoldDB" id="A0A2T4Z8G3"/>
<reference evidence="3 4" key="1">
    <citation type="submission" date="2018-04" db="EMBL/GenBank/DDBJ databases">
        <title>Genomic Encyclopedia of Archaeal and Bacterial Type Strains, Phase II (KMG-II): from individual species to whole genera.</title>
        <authorList>
            <person name="Goeker M."/>
        </authorList>
    </citation>
    <scope>NUCLEOTIDE SEQUENCE [LARGE SCALE GENOMIC DNA]</scope>
    <source>
        <strain evidence="3 4">DSM 45169</strain>
    </source>
</reference>
<accession>A0A2T4Z8G3</accession>
<comment type="caution">
    <text evidence="3">The sequence shown here is derived from an EMBL/GenBank/DDBJ whole genome shotgun (WGS) entry which is preliminary data.</text>
</comment>
<keyword evidence="4" id="KW-1185">Reference proteome</keyword>
<feature type="transmembrane region" description="Helical" evidence="2">
    <location>
        <begin position="191"/>
        <end position="213"/>
    </location>
</feature>
<evidence type="ECO:0000256" key="1">
    <source>
        <dbReference type="SAM" id="MobiDB-lite"/>
    </source>
</evidence>
<organism evidence="3 4">
    <name type="scientific">Desmospora activa DSM 45169</name>
    <dbReference type="NCBI Taxonomy" id="1121389"/>
    <lineage>
        <taxon>Bacteria</taxon>
        <taxon>Bacillati</taxon>
        <taxon>Bacillota</taxon>
        <taxon>Bacilli</taxon>
        <taxon>Bacillales</taxon>
        <taxon>Thermoactinomycetaceae</taxon>
        <taxon>Desmospora</taxon>
    </lineage>
</organism>
<feature type="transmembrane region" description="Helical" evidence="2">
    <location>
        <begin position="219"/>
        <end position="242"/>
    </location>
</feature>
<feature type="transmembrane region" description="Helical" evidence="2">
    <location>
        <begin position="39"/>
        <end position="60"/>
    </location>
</feature>